<dbReference type="Proteomes" id="UP000824001">
    <property type="component" value="Unassembled WGS sequence"/>
</dbReference>
<organism evidence="2 3">
    <name type="scientific">Candidatus Scatomorpha merdipullorum</name>
    <dbReference type="NCBI Taxonomy" id="2840927"/>
    <lineage>
        <taxon>Bacteria</taxon>
        <taxon>Bacillati</taxon>
        <taxon>Bacillota</taxon>
        <taxon>Clostridia</taxon>
        <taxon>Eubacteriales</taxon>
        <taxon>Candidatus Scatomorpha</taxon>
    </lineage>
</organism>
<feature type="signal peptide" evidence="1">
    <location>
        <begin position="1"/>
        <end position="22"/>
    </location>
</feature>
<feature type="chain" id="PRO_5039722174" description="WG repeat-containing protein" evidence="1">
    <location>
        <begin position="23"/>
        <end position="330"/>
    </location>
</feature>
<evidence type="ECO:0000313" key="2">
    <source>
        <dbReference type="EMBL" id="HIS67314.1"/>
    </source>
</evidence>
<evidence type="ECO:0008006" key="4">
    <source>
        <dbReference type="Google" id="ProtNLM"/>
    </source>
</evidence>
<accession>A0A9D1JWJ4</accession>
<protein>
    <recommendedName>
        <fullName evidence="4">WG repeat-containing protein</fullName>
    </recommendedName>
</protein>
<dbReference type="AlphaFoldDB" id="A0A9D1JWJ4"/>
<reference evidence="2" key="2">
    <citation type="journal article" date="2021" name="PeerJ">
        <title>Extensive microbial diversity within the chicken gut microbiome revealed by metagenomics and culture.</title>
        <authorList>
            <person name="Gilroy R."/>
            <person name="Ravi A."/>
            <person name="Getino M."/>
            <person name="Pursley I."/>
            <person name="Horton D.L."/>
            <person name="Alikhan N.F."/>
            <person name="Baker D."/>
            <person name="Gharbi K."/>
            <person name="Hall N."/>
            <person name="Watson M."/>
            <person name="Adriaenssens E.M."/>
            <person name="Foster-Nyarko E."/>
            <person name="Jarju S."/>
            <person name="Secka A."/>
            <person name="Antonio M."/>
            <person name="Oren A."/>
            <person name="Chaudhuri R.R."/>
            <person name="La Ragione R."/>
            <person name="Hildebrand F."/>
            <person name="Pallen M.J."/>
        </authorList>
    </citation>
    <scope>NUCLEOTIDE SEQUENCE</scope>
    <source>
        <strain evidence="2">ChiHjej10B9-9673</strain>
    </source>
</reference>
<comment type="caution">
    <text evidence="2">The sequence shown here is derived from an EMBL/GenBank/DDBJ whole genome shotgun (WGS) entry which is preliminary data.</text>
</comment>
<feature type="non-terminal residue" evidence="2">
    <location>
        <position position="330"/>
    </location>
</feature>
<evidence type="ECO:0000256" key="1">
    <source>
        <dbReference type="SAM" id="SignalP"/>
    </source>
</evidence>
<evidence type="ECO:0000313" key="3">
    <source>
        <dbReference type="Proteomes" id="UP000824001"/>
    </source>
</evidence>
<dbReference type="EMBL" id="DVJK01000199">
    <property type="protein sequence ID" value="HIS67314.1"/>
    <property type="molecule type" value="Genomic_DNA"/>
</dbReference>
<dbReference type="PROSITE" id="PS51257">
    <property type="entry name" value="PROKAR_LIPOPROTEIN"/>
    <property type="match status" value="1"/>
</dbReference>
<gene>
    <name evidence="2" type="ORF">IAC18_07095</name>
</gene>
<name>A0A9D1JWJ4_9FIRM</name>
<reference evidence="2" key="1">
    <citation type="submission" date="2020-10" db="EMBL/GenBank/DDBJ databases">
        <authorList>
            <person name="Gilroy R."/>
        </authorList>
    </citation>
    <scope>NUCLEOTIDE SEQUENCE</scope>
    <source>
        <strain evidence="2">ChiHjej10B9-9673</strain>
    </source>
</reference>
<sequence>MKRTAISLALAAAALLSLSACGVEETPVSTPTPTPSGPSVEAHWEVLETSAPNIANRRYEGYVGELRPADDYGELVPYIGGESEAEFWDRGWFYGLATREGEIITDPVYTAVEALTDTSTTLPGERYGDTLLLRTAVELEEKPAEDWMPKYDDRYGLAAMDGSWYTGQVFSDCVCSNTFGALFFDLEGDAVMLSGEDGRELWRWDADAIPVEGLEPGMVYWDCTYMLGHYLEFMSWTGEPEPESTYVDLSTGEVLDSAPEIFQPSGNDWDTSRVRYEGGWYSIADGMVSISEDSGAEHSFPLPEGSGEYSYPSIDGDRVIFNLDYDLGGG</sequence>
<keyword evidence="1" id="KW-0732">Signal</keyword>
<proteinExistence type="predicted"/>